<organism evidence="1 2">
    <name type="scientific">Dermacentor silvarum</name>
    <name type="common">Tick</name>
    <dbReference type="NCBI Taxonomy" id="543639"/>
    <lineage>
        <taxon>Eukaryota</taxon>
        <taxon>Metazoa</taxon>
        <taxon>Ecdysozoa</taxon>
        <taxon>Arthropoda</taxon>
        <taxon>Chelicerata</taxon>
        <taxon>Arachnida</taxon>
        <taxon>Acari</taxon>
        <taxon>Parasitiformes</taxon>
        <taxon>Ixodida</taxon>
        <taxon>Ixodoidea</taxon>
        <taxon>Ixodidae</taxon>
        <taxon>Rhipicephalinae</taxon>
        <taxon>Dermacentor</taxon>
    </lineage>
</organism>
<reference evidence="1" key="1">
    <citation type="submission" date="2020-05" db="EMBL/GenBank/DDBJ databases">
        <title>Large-scale comparative analyses of tick genomes elucidate their genetic diversity and vector capacities.</title>
        <authorList>
            <person name="Jia N."/>
            <person name="Wang J."/>
            <person name="Shi W."/>
            <person name="Du L."/>
            <person name="Sun Y."/>
            <person name="Zhan W."/>
            <person name="Jiang J."/>
            <person name="Wang Q."/>
            <person name="Zhang B."/>
            <person name="Ji P."/>
            <person name="Sakyi L.B."/>
            <person name="Cui X."/>
            <person name="Yuan T."/>
            <person name="Jiang B."/>
            <person name="Yang W."/>
            <person name="Lam T.T.-Y."/>
            <person name="Chang Q."/>
            <person name="Ding S."/>
            <person name="Wang X."/>
            <person name="Zhu J."/>
            <person name="Ruan X."/>
            <person name="Zhao L."/>
            <person name="Wei J."/>
            <person name="Que T."/>
            <person name="Du C."/>
            <person name="Cheng J."/>
            <person name="Dai P."/>
            <person name="Han X."/>
            <person name="Huang E."/>
            <person name="Gao Y."/>
            <person name="Liu J."/>
            <person name="Shao H."/>
            <person name="Ye R."/>
            <person name="Li L."/>
            <person name="Wei W."/>
            <person name="Wang X."/>
            <person name="Wang C."/>
            <person name="Yang T."/>
            <person name="Huo Q."/>
            <person name="Li W."/>
            <person name="Guo W."/>
            <person name="Chen H."/>
            <person name="Zhou L."/>
            <person name="Ni X."/>
            <person name="Tian J."/>
            <person name="Zhou Y."/>
            <person name="Sheng Y."/>
            <person name="Liu T."/>
            <person name="Pan Y."/>
            <person name="Xia L."/>
            <person name="Li J."/>
            <person name="Zhao F."/>
            <person name="Cao W."/>
        </authorList>
    </citation>
    <scope>NUCLEOTIDE SEQUENCE</scope>
    <source>
        <tissue evidence="1">Larvae</tissue>
    </source>
</reference>
<dbReference type="Proteomes" id="UP000821865">
    <property type="component" value="Chromosome 1"/>
</dbReference>
<accession>A0ACB8DVH0</accession>
<name>A0ACB8DVH0_DERSI</name>
<dbReference type="EMBL" id="CM023470">
    <property type="protein sequence ID" value="KAH7978351.1"/>
    <property type="molecule type" value="Genomic_DNA"/>
</dbReference>
<proteinExistence type="predicted"/>
<protein>
    <submittedName>
        <fullName evidence="1">Uncharacterized protein</fullName>
    </submittedName>
</protein>
<comment type="caution">
    <text evidence="1">The sequence shown here is derived from an EMBL/GenBank/DDBJ whole genome shotgun (WGS) entry which is preliminary data.</text>
</comment>
<evidence type="ECO:0000313" key="2">
    <source>
        <dbReference type="Proteomes" id="UP000821865"/>
    </source>
</evidence>
<sequence length="197" mass="22153">MAVLRTLSHLQSRGFTEAPMELACTHLPQKWRVPRGPNLHGMPLQAVNWQAVREGGLDSPLAARLYETRAVVRNPDEQKAAARQLGEDILKDPDSEFAKGLLEDDDHPYKRTKWGLASVLAPLSYQQPFIPFGFDVLVKTISSASLKSSSLPEPYEFFSSCDTWKPPVILQDNHVVKKLCITPEETRVLEKDMSTKE</sequence>
<evidence type="ECO:0000313" key="1">
    <source>
        <dbReference type="EMBL" id="KAH7978351.1"/>
    </source>
</evidence>
<keyword evidence="2" id="KW-1185">Reference proteome</keyword>
<gene>
    <name evidence="1" type="ORF">HPB49_005265</name>
</gene>